<accession>A0ABX7PIE1</accession>
<keyword evidence="11" id="KW-0963">Cytoplasm</keyword>
<evidence type="ECO:0000256" key="1">
    <source>
        <dbReference type="ARBA" id="ARBA00004496"/>
    </source>
</evidence>
<evidence type="ECO:0000256" key="11">
    <source>
        <dbReference type="HAMAP-Rule" id="MF_01479"/>
    </source>
</evidence>
<comment type="similarity">
    <text evidence="2 11">Belongs to the WhiB family.</text>
</comment>
<dbReference type="RefSeq" id="WP_207009783.1">
    <property type="nucleotide sequence ID" value="NZ_CP022295.1"/>
</dbReference>
<evidence type="ECO:0000256" key="3">
    <source>
        <dbReference type="ARBA" id="ARBA00022485"/>
    </source>
</evidence>
<gene>
    <name evidence="11" type="primary">whiB</name>
    <name evidence="13" type="ORF">CFH99_07905</name>
</gene>
<dbReference type="PROSITE" id="PS51674">
    <property type="entry name" value="4FE4S_WBL"/>
    <property type="match status" value="1"/>
</dbReference>
<keyword evidence="4 11" id="KW-0479">Metal-binding</keyword>
<organism evidence="13 14">
    <name type="scientific">Nocardioides aromaticivorans</name>
    <dbReference type="NCBI Taxonomy" id="200618"/>
    <lineage>
        <taxon>Bacteria</taxon>
        <taxon>Bacillati</taxon>
        <taxon>Actinomycetota</taxon>
        <taxon>Actinomycetes</taxon>
        <taxon>Propionibacteriales</taxon>
        <taxon>Nocardioidaceae</taxon>
        <taxon>Nocardioides</taxon>
    </lineage>
</organism>
<dbReference type="PANTHER" id="PTHR38839">
    <property type="entry name" value="TRANSCRIPTIONAL REGULATOR WHID-RELATED"/>
    <property type="match status" value="1"/>
</dbReference>
<evidence type="ECO:0000313" key="13">
    <source>
        <dbReference type="EMBL" id="QSR25545.1"/>
    </source>
</evidence>
<feature type="binding site" evidence="11">
    <location>
        <position position="40"/>
    </location>
    <ligand>
        <name>[4Fe-4S] cluster</name>
        <dbReference type="ChEBI" id="CHEBI:49883"/>
    </ligand>
</feature>
<evidence type="ECO:0000256" key="8">
    <source>
        <dbReference type="ARBA" id="ARBA00023125"/>
    </source>
</evidence>
<comment type="PTM">
    <text evidence="11">The Fe-S cluster can be nitrosylated by nitric oxide (NO).</text>
</comment>
<comment type="cofactor">
    <cofactor evidence="11">
        <name>[4Fe-4S] cluster</name>
        <dbReference type="ChEBI" id="CHEBI:49883"/>
    </cofactor>
    <text evidence="11">Binds 1 [4Fe-4S] cluster per subunit. Following nitrosylation of the [4Fe-4S] cluster binds 1 [4Fe-8(NO)] cluster per subunit.</text>
</comment>
<feature type="binding site" evidence="11">
    <location>
        <position position="43"/>
    </location>
    <ligand>
        <name>[4Fe-4S] cluster</name>
        <dbReference type="ChEBI" id="CHEBI:49883"/>
    </ligand>
</feature>
<protein>
    <recommendedName>
        <fullName evidence="11">Transcriptional regulator WhiB</fullName>
    </recommendedName>
</protein>
<keyword evidence="8 11" id="KW-0238">DNA-binding</keyword>
<dbReference type="InterPro" id="IPR034768">
    <property type="entry name" value="4FE4S_WBL"/>
</dbReference>
<evidence type="ECO:0000256" key="2">
    <source>
        <dbReference type="ARBA" id="ARBA00006597"/>
    </source>
</evidence>
<proteinExistence type="inferred from homology"/>
<feature type="binding site" evidence="11">
    <location>
        <position position="18"/>
    </location>
    <ligand>
        <name>[4Fe-4S] cluster</name>
        <dbReference type="ChEBI" id="CHEBI:49883"/>
    </ligand>
</feature>
<dbReference type="EMBL" id="CP022295">
    <property type="protein sequence ID" value="QSR25545.1"/>
    <property type="molecule type" value="Genomic_DNA"/>
</dbReference>
<feature type="binding site" evidence="11">
    <location>
        <position position="49"/>
    </location>
    <ligand>
        <name>[4Fe-4S] cluster</name>
        <dbReference type="ChEBI" id="CHEBI:49883"/>
    </ligand>
</feature>
<comment type="function">
    <text evidence="11">Acts as a transcriptional regulator. Probably redox-responsive. The apo- but not holo-form probably binds DNA.</text>
</comment>
<evidence type="ECO:0000313" key="14">
    <source>
        <dbReference type="Proteomes" id="UP000662818"/>
    </source>
</evidence>
<name>A0ABX7PIE1_9ACTN</name>
<dbReference type="InterPro" id="IPR003482">
    <property type="entry name" value="Whib"/>
</dbReference>
<evidence type="ECO:0000256" key="7">
    <source>
        <dbReference type="ARBA" id="ARBA00023015"/>
    </source>
</evidence>
<keyword evidence="3 11" id="KW-0004">4Fe-4S</keyword>
<evidence type="ECO:0000259" key="12">
    <source>
        <dbReference type="PROSITE" id="PS51674"/>
    </source>
</evidence>
<evidence type="ECO:0000256" key="10">
    <source>
        <dbReference type="ARBA" id="ARBA00023163"/>
    </source>
</evidence>
<dbReference type="HAMAP" id="MF_01479">
    <property type="entry name" value="WhiB"/>
    <property type="match status" value="1"/>
</dbReference>
<evidence type="ECO:0000256" key="5">
    <source>
        <dbReference type="ARBA" id="ARBA00023004"/>
    </source>
</evidence>
<evidence type="ECO:0000256" key="9">
    <source>
        <dbReference type="ARBA" id="ARBA00023157"/>
    </source>
</evidence>
<dbReference type="Proteomes" id="UP000662818">
    <property type="component" value="Chromosome"/>
</dbReference>
<keyword evidence="6 11" id="KW-0411">Iron-sulfur</keyword>
<keyword evidence="10 11" id="KW-0804">Transcription</keyword>
<keyword evidence="5 11" id="KW-0408">Iron</keyword>
<comment type="PTM">
    <text evidence="11">Upon Fe-S cluster removal intramolecular disulfide bonds are formed.</text>
</comment>
<evidence type="ECO:0000256" key="6">
    <source>
        <dbReference type="ARBA" id="ARBA00023014"/>
    </source>
</evidence>
<dbReference type="Pfam" id="PF02467">
    <property type="entry name" value="Whib"/>
    <property type="match status" value="1"/>
</dbReference>
<keyword evidence="7 11" id="KW-0805">Transcription regulation</keyword>
<keyword evidence="9 11" id="KW-1015">Disulfide bond</keyword>
<evidence type="ECO:0000256" key="4">
    <source>
        <dbReference type="ARBA" id="ARBA00022723"/>
    </source>
</evidence>
<sequence length="195" mass="21189">MNPFFTTDPIEVDRPTPCYWDPALWFSEAVDNVAEAKRLCGTCPVKARCLADALAQQEKHGVWGGLSASERADLLPVVEEPVETKCRAGFTSGVGTLRRLRALAANGWTLIALAHEARDLGLTESALAGLRRTRSGGLVTTVNADLVATLYARLQGIDGPNDETAKRARNRGWRTPAQWIGRDIDDPNTNHQIGA</sequence>
<reference evidence="13 14" key="1">
    <citation type="submission" date="2017-06" db="EMBL/GenBank/DDBJ databases">
        <title>Complete Genome Sequence of the Soil Carbazole-Degrading Bacterium Nocardioides aromaticivorans IC177.</title>
        <authorList>
            <person name="Vejarano F."/>
            <person name="Suzuki-Minakuchi C."/>
            <person name="Ohtsubo Y."/>
            <person name="Tsuda M."/>
            <person name="Okada K."/>
            <person name="Nojiri H."/>
        </authorList>
    </citation>
    <scope>NUCLEOTIDE SEQUENCE [LARGE SCALE GENOMIC DNA]</scope>
    <source>
        <strain evidence="13 14">IC177</strain>
    </source>
</reference>
<keyword evidence="14" id="KW-1185">Reference proteome</keyword>
<comment type="subcellular location">
    <subcellularLocation>
        <location evidence="1 11">Cytoplasm</location>
    </subcellularLocation>
</comment>
<feature type="domain" description="4Fe-4S Wbl-type" evidence="12">
    <location>
        <begin position="17"/>
        <end position="73"/>
    </location>
</feature>